<sequence>MTPRKTLISISLIALLALTQSCTQANNDEAAQKVDSSQPQDLYSQIQQSISVEGCSTSSDCALLAVGNKPCGGPEAYLAYSKNNTDVAKLKSLGQQYSEQRKKYNQENQFMGTCVVTPKPGVSCVRNQCLTNSSQSTNI</sequence>
<dbReference type="PROSITE" id="PS51257">
    <property type="entry name" value="PROKAR_LIPOPROTEIN"/>
    <property type="match status" value="1"/>
</dbReference>
<feature type="signal peptide" evidence="1">
    <location>
        <begin position="1"/>
        <end position="25"/>
    </location>
</feature>
<gene>
    <name evidence="2" type="ORF">GCM10009123_09920</name>
</gene>
<evidence type="ECO:0000256" key="1">
    <source>
        <dbReference type="SAM" id="SignalP"/>
    </source>
</evidence>
<proteinExistence type="predicted"/>
<dbReference type="RefSeq" id="WP_343987446.1">
    <property type="nucleotide sequence ID" value="NZ_BAAAFM010000003.1"/>
</dbReference>
<reference evidence="2 3" key="1">
    <citation type="journal article" date="2019" name="Int. J. Syst. Evol. Microbiol.">
        <title>The Global Catalogue of Microorganisms (GCM) 10K type strain sequencing project: providing services to taxonomists for standard genome sequencing and annotation.</title>
        <authorList>
            <consortium name="The Broad Institute Genomics Platform"/>
            <consortium name="The Broad Institute Genome Sequencing Center for Infectious Disease"/>
            <person name="Wu L."/>
            <person name="Ma J."/>
        </authorList>
    </citation>
    <scope>NUCLEOTIDE SEQUENCE [LARGE SCALE GENOMIC DNA]</scope>
    <source>
        <strain evidence="2 3">JCM 16211</strain>
    </source>
</reference>
<protein>
    <submittedName>
        <fullName evidence="2">Uncharacterized protein</fullName>
    </submittedName>
</protein>
<comment type="caution">
    <text evidence="2">The sequence shown here is derived from an EMBL/GenBank/DDBJ whole genome shotgun (WGS) entry which is preliminary data.</text>
</comment>
<organism evidence="2 3">
    <name type="scientific">Kangiella japonica</name>
    <dbReference type="NCBI Taxonomy" id="647384"/>
    <lineage>
        <taxon>Bacteria</taxon>
        <taxon>Pseudomonadati</taxon>
        <taxon>Pseudomonadota</taxon>
        <taxon>Gammaproteobacteria</taxon>
        <taxon>Kangiellales</taxon>
        <taxon>Kangiellaceae</taxon>
        <taxon>Kangiella</taxon>
    </lineage>
</organism>
<keyword evidence="1" id="KW-0732">Signal</keyword>
<dbReference type="EMBL" id="BAAAFM010000003">
    <property type="protein sequence ID" value="GAA0204546.1"/>
    <property type="molecule type" value="Genomic_DNA"/>
</dbReference>
<name>A0ABN0SX11_9GAMM</name>
<feature type="chain" id="PRO_5046104599" evidence="1">
    <location>
        <begin position="26"/>
        <end position="139"/>
    </location>
</feature>
<dbReference type="Proteomes" id="UP001501221">
    <property type="component" value="Unassembled WGS sequence"/>
</dbReference>
<accession>A0ABN0SX11</accession>
<evidence type="ECO:0000313" key="3">
    <source>
        <dbReference type="Proteomes" id="UP001501221"/>
    </source>
</evidence>
<evidence type="ECO:0000313" key="2">
    <source>
        <dbReference type="EMBL" id="GAA0204546.1"/>
    </source>
</evidence>
<keyword evidence="3" id="KW-1185">Reference proteome</keyword>